<evidence type="ECO:0000256" key="3">
    <source>
        <dbReference type="ARBA" id="ARBA00022692"/>
    </source>
</evidence>
<evidence type="ECO:0000313" key="8">
    <source>
        <dbReference type="Proteomes" id="UP000070501"/>
    </source>
</evidence>
<dbReference type="AlphaFoldDB" id="A0A136IT96"/>
<feature type="transmembrane region" description="Helical" evidence="6">
    <location>
        <begin position="456"/>
        <end position="475"/>
    </location>
</feature>
<sequence>MLVSEQADDVSAVPSPDELQTLPRVSDKIPISIFTVAVAEVAERFTFRSIAGPIQNYVQNPPHSASGLPGALGKGQATATAMGFFFQMWCYMMPILGAHIADSWLGRFRTICIGTVIATTGTLLLFISALPVSLEAGAGFPGLIVSLFIIGIGTGGIKSNVGPLIAEQYGSKQPQIGKSAGGQRVILDPDITVQTIFSRYYWITNLGSCAGLVVAWVELRVGFWAVFLMAASTYLFALVMLFIGRNKYVKRPPQGSIVPHAAQALWTGFRNGRKMERAKPSYLAQQQRRGSARQVPWSDHFVDELQVALVACRVLYVIPIFWLCYGTSVGNVISLAGEMNTMGLPNDLLVGSVNPVAITVCLPIFERIIYPSLRRIGIQFRPVSRMACGFIAMSGAIAIAAGIQAGMFLAFSIISFLWLIPIYVLTGISEILALITSMEYAYTKAPRSMKSLVTSLNLVLCAVGAAIGLIISPTSQKPMVLVQYACLSGVMLLLAAGFFVVFSKYNREEEKMNRIEREAE</sequence>
<evidence type="ECO:0000256" key="2">
    <source>
        <dbReference type="ARBA" id="ARBA00005982"/>
    </source>
</evidence>
<accession>A0A136IT96</accession>
<feature type="transmembrane region" description="Helical" evidence="6">
    <location>
        <begin position="223"/>
        <end position="243"/>
    </location>
</feature>
<feature type="transmembrane region" description="Helical" evidence="6">
    <location>
        <begin position="77"/>
        <end position="98"/>
    </location>
</feature>
<dbReference type="InParanoid" id="A0A136IT96"/>
<dbReference type="SUPFAM" id="SSF103473">
    <property type="entry name" value="MFS general substrate transporter"/>
    <property type="match status" value="1"/>
</dbReference>
<dbReference type="Gene3D" id="1.20.1250.20">
    <property type="entry name" value="MFS general substrate transporter like domains"/>
    <property type="match status" value="1"/>
</dbReference>
<feature type="transmembrane region" description="Helical" evidence="6">
    <location>
        <begin position="138"/>
        <end position="157"/>
    </location>
</feature>
<evidence type="ECO:0000313" key="7">
    <source>
        <dbReference type="EMBL" id="KXJ88078.1"/>
    </source>
</evidence>
<feature type="transmembrane region" description="Helical" evidence="6">
    <location>
        <begin position="348"/>
        <end position="365"/>
    </location>
</feature>
<feature type="transmembrane region" description="Helical" evidence="6">
    <location>
        <begin position="314"/>
        <end position="336"/>
    </location>
</feature>
<keyword evidence="5 6" id="KW-0472">Membrane</keyword>
<evidence type="ECO:0000256" key="4">
    <source>
        <dbReference type="ARBA" id="ARBA00022989"/>
    </source>
</evidence>
<dbReference type="Proteomes" id="UP000070501">
    <property type="component" value="Unassembled WGS sequence"/>
</dbReference>
<dbReference type="GO" id="GO:0022857">
    <property type="term" value="F:transmembrane transporter activity"/>
    <property type="evidence" value="ECO:0007669"/>
    <property type="project" value="InterPro"/>
</dbReference>
<evidence type="ECO:0000256" key="1">
    <source>
        <dbReference type="ARBA" id="ARBA00004141"/>
    </source>
</evidence>
<comment type="similarity">
    <text evidence="2">Belongs to the major facilitator superfamily. Proton-dependent oligopeptide transporter (POT/PTR) (TC 2.A.17) family.</text>
</comment>
<dbReference type="PANTHER" id="PTHR11654">
    <property type="entry name" value="OLIGOPEPTIDE TRANSPORTER-RELATED"/>
    <property type="match status" value="1"/>
</dbReference>
<comment type="subcellular location">
    <subcellularLocation>
        <location evidence="1">Membrane</location>
        <topology evidence="1">Multi-pass membrane protein</topology>
    </subcellularLocation>
</comment>
<gene>
    <name evidence="7" type="ORF">Micbo1qcDRAFT_214620</name>
</gene>
<dbReference type="GO" id="GO:0016020">
    <property type="term" value="C:membrane"/>
    <property type="evidence" value="ECO:0007669"/>
    <property type="project" value="UniProtKB-SubCell"/>
</dbReference>
<keyword evidence="4 6" id="KW-1133">Transmembrane helix</keyword>
<feature type="transmembrane region" description="Helical" evidence="6">
    <location>
        <begin position="386"/>
        <end position="410"/>
    </location>
</feature>
<evidence type="ECO:0000256" key="5">
    <source>
        <dbReference type="ARBA" id="ARBA00023136"/>
    </source>
</evidence>
<dbReference type="OrthoDB" id="8904098at2759"/>
<name>A0A136IT96_9PEZI</name>
<proteinExistence type="inferred from homology"/>
<keyword evidence="8" id="KW-1185">Reference proteome</keyword>
<feature type="transmembrane region" description="Helical" evidence="6">
    <location>
        <begin position="416"/>
        <end position="435"/>
    </location>
</feature>
<keyword evidence="3 6" id="KW-0812">Transmembrane</keyword>
<feature type="transmembrane region" description="Helical" evidence="6">
    <location>
        <begin position="200"/>
        <end position="217"/>
    </location>
</feature>
<dbReference type="Pfam" id="PF00854">
    <property type="entry name" value="PTR2"/>
    <property type="match status" value="1"/>
</dbReference>
<dbReference type="InterPro" id="IPR036259">
    <property type="entry name" value="MFS_trans_sf"/>
</dbReference>
<feature type="transmembrane region" description="Helical" evidence="6">
    <location>
        <begin position="481"/>
        <end position="502"/>
    </location>
</feature>
<protein>
    <submittedName>
        <fullName evidence="7">H+/oligopeptide symporter</fullName>
    </submittedName>
</protein>
<dbReference type="InterPro" id="IPR000109">
    <property type="entry name" value="POT_fam"/>
</dbReference>
<reference evidence="8" key="1">
    <citation type="submission" date="2016-02" db="EMBL/GenBank/DDBJ databases">
        <title>Draft genome sequence of Microdochium bolleyi, a fungal endophyte of beachgrass.</title>
        <authorList>
            <consortium name="DOE Joint Genome Institute"/>
            <person name="David A.S."/>
            <person name="May G."/>
            <person name="Haridas S."/>
            <person name="Lim J."/>
            <person name="Wang M."/>
            <person name="Labutti K."/>
            <person name="Lipzen A."/>
            <person name="Barry K."/>
            <person name="Grigoriev I.V."/>
        </authorList>
    </citation>
    <scope>NUCLEOTIDE SEQUENCE [LARGE SCALE GENOMIC DNA]</scope>
    <source>
        <strain evidence="8">J235TASD1</strain>
    </source>
</reference>
<organism evidence="7 8">
    <name type="scientific">Microdochium bolleyi</name>
    <dbReference type="NCBI Taxonomy" id="196109"/>
    <lineage>
        <taxon>Eukaryota</taxon>
        <taxon>Fungi</taxon>
        <taxon>Dikarya</taxon>
        <taxon>Ascomycota</taxon>
        <taxon>Pezizomycotina</taxon>
        <taxon>Sordariomycetes</taxon>
        <taxon>Xylariomycetidae</taxon>
        <taxon>Xylariales</taxon>
        <taxon>Microdochiaceae</taxon>
        <taxon>Microdochium</taxon>
    </lineage>
</organism>
<evidence type="ECO:0000256" key="6">
    <source>
        <dbReference type="SAM" id="Phobius"/>
    </source>
</evidence>
<feature type="transmembrane region" description="Helical" evidence="6">
    <location>
        <begin position="110"/>
        <end position="132"/>
    </location>
</feature>
<dbReference type="EMBL" id="KQ964259">
    <property type="protein sequence ID" value="KXJ88078.1"/>
    <property type="molecule type" value="Genomic_DNA"/>
</dbReference>